<gene>
    <name evidence="2" type="ORF">LEP1GSC116_2851</name>
</gene>
<feature type="compositionally biased region" description="Basic residues" evidence="1">
    <location>
        <begin position="48"/>
        <end position="73"/>
    </location>
</feature>
<organism evidence="2 3">
    <name type="scientific">Leptospira interrogans serovar Icterohaemorrhagiae str. Verdun HP</name>
    <dbReference type="NCBI Taxonomy" id="1049910"/>
    <lineage>
        <taxon>Bacteria</taxon>
        <taxon>Pseudomonadati</taxon>
        <taxon>Spirochaetota</taxon>
        <taxon>Spirochaetia</taxon>
        <taxon>Leptospirales</taxon>
        <taxon>Leptospiraceae</taxon>
        <taxon>Leptospira</taxon>
    </lineage>
</organism>
<dbReference type="AlphaFoldDB" id="M6RRA2"/>
<dbReference type="Proteomes" id="UP000012092">
    <property type="component" value="Unassembled WGS sequence"/>
</dbReference>
<comment type="caution">
    <text evidence="2">The sequence shown here is derived from an EMBL/GenBank/DDBJ whole genome shotgun (WGS) entry which is preliminary data.</text>
</comment>
<evidence type="ECO:0000313" key="2">
    <source>
        <dbReference type="EMBL" id="EMO03398.1"/>
    </source>
</evidence>
<name>M6RRA2_LEPIR</name>
<feature type="region of interest" description="Disordered" evidence="1">
    <location>
        <begin position="34"/>
        <end position="73"/>
    </location>
</feature>
<evidence type="ECO:0000256" key="1">
    <source>
        <dbReference type="SAM" id="MobiDB-lite"/>
    </source>
</evidence>
<sequence length="73" mass="8610">MSFDIHGVYNKNVKLTDQDKDKFAEEIRKILGGELPTGIEPDSDSKKNLKNRKRKPFHGRKKRIIKPHQKVRR</sequence>
<reference evidence="2 3" key="1">
    <citation type="submission" date="2013-01" db="EMBL/GenBank/DDBJ databases">
        <authorList>
            <person name="Harkins D.M."/>
            <person name="Durkin A.S."/>
            <person name="Brinkac L.M."/>
            <person name="Haft D.H."/>
            <person name="Selengut J.D."/>
            <person name="Sanka R."/>
            <person name="DePew J."/>
            <person name="Purushe J."/>
            <person name="Picardeau M."/>
            <person name="Werts C."/>
            <person name="Goarant C."/>
            <person name="Vinetz J.M."/>
            <person name="Sutton G.G."/>
            <person name="Nierman W.C."/>
            <person name="Fouts D.E."/>
        </authorList>
    </citation>
    <scope>NUCLEOTIDE SEQUENCE [LARGE SCALE GENOMIC DNA]</scope>
    <source>
        <strain evidence="2 3">Verdun HP</strain>
    </source>
</reference>
<evidence type="ECO:0000313" key="3">
    <source>
        <dbReference type="Proteomes" id="UP000012092"/>
    </source>
</evidence>
<accession>M6RRA2</accession>
<proteinExistence type="predicted"/>
<dbReference type="EMBL" id="AHNZ02000869">
    <property type="protein sequence ID" value="EMO03398.1"/>
    <property type="molecule type" value="Genomic_DNA"/>
</dbReference>
<protein>
    <submittedName>
        <fullName evidence="2">Uncharacterized protein</fullName>
    </submittedName>
</protein>